<evidence type="ECO:0000256" key="5">
    <source>
        <dbReference type="ARBA" id="ARBA00023849"/>
    </source>
</evidence>
<dbReference type="Pfam" id="PF13911">
    <property type="entry name" value="AhpC-TSA_2"/>
    <property type="match status" value="1"/>
</dbReference>
<keyword evidence="3" id="KW-0676">Redox-active center</keyword>
<evidence type="ECO:0000313" key="8">
    <source>
        <dbReference type="EMBL" id="CAL1540618.1"/>
    </source>
</evidence>
<evidence type="ECO:0000256" key="2">
    <source>
        <dbReference type="ARBA" id="ARBA00022490"/>
    </source>
</evidence>
<gene>
    <name evidence="8" type="ORF">GSLYS_00014267001</name>
</gene>
<evidence type="ECO:0000256" key="1">
    <source>
        <dbReference type="ARBA" id="ARBA00004496"/>
    </source>
</evidence>
<sequence>MLWSGLLRLSVISRIWNTKKKGIQGNLKGEGRILGGVFVIGSGDSGIIMEHREHEFGDYANLTQVLAAAMKIGESKK</sequence>
<comment type="subcellular location">
    <subcellularLocation>
        <location evidence="1">Cytoplasm</location>
    </subcellularLocation>
</comment>
<keyword evidence="2" id="KW-0963">Cytoplasm</keyword>
<dbReference type="GO" id="GO:0016209">
    <property type="term" value="F:antioxidant activity"/>
    <property type="evidence" value="ECO:0007669"/>
    <property type="project" value="TreeGrafter"/>
</dbReference>
<comment type="similarity">
    <text evidence="4">Belongs to the peroxiredoxin-like PRXL2 family. PRXL2A subfamily.</text>
</comment>
<protein>
    <recommendedName>
        <fullName evidence="5">Peroxiredoxin-like 2A</fullName>
    </recommendedName>
    <alternativeName>
        <fullName evidence="7">Peroxiredoxin-like 2 activated in M-CSF stimulated monocytes</fullName>
    </alternativeName>
    <alternativeName>
        <fullName evidence="6">Redox-regulatory protein FAM213A</fullName>
    </alternativeName>
</protein>
<dbReference type="AlphaFoldDB" id="A0AAV2I210"/>
<dbReference type="PANTHER" id="PTHR28630:SF31">
    <property type="entry name" value="PEROXIREDOXIN-LIKE 2A"/>
    <property type="match status" value="1"/>
</dbReference>
<evidence type="ECO:0000256" key="6">
    <source>
        <dbReference type="ARBA" id="ARBA00032058"/>
    </source>
</evidence>
<keyword evidence="9" id="KW-1185">Reference proteome</keyword>
<dbReference type="InterPro" id="IPR032801">
    <property type="entry name" value="PXL2A/B/C"/>
</dbReference>
<organism evidence="8 9">
    <name type="scientific">Lymnaea stagnalis</name>
    <name type="common">Great pond snail</name>
    <name type="synonym">Helix stagnalis</name>
    <dbReference type="NCBI Taxonomy" id="6523"/>
    <lineage>
        <taxon>Eukaryota</taxon>
        <taxon>Metazoa</taxon>
        <taxon>Spiralia</taxon>
        <taxon>Lophotrochozoa</taxon>
        <taxon>Mollusca</taxon>
        <taxon>Gastropoda</taxon>
        <taxon>Heterobranchia</taxon>
        <taxon>Euthyneura</taxon>
        <taxon>Panpulmonata</taxon>
        <taxon>Hygrophila</taxon>
        <taxon>Lymnaeoidea</taxon>
        <taxon>Lymnaeidae</taxon>
        <taxon>Lymnaea</taxon>
    </lineage>
</organism>
<dbReference type="PANTHER" id="PTHR28630">
    <property type="match status" value="1"/>
</dbReference>
<evidence type="ECO:0000313" key="9">
    <source>
        <dbReference type="Proteomes" id="UP001497497"/>
    </source>
</evidence>
<evidence type="ECO:0000256" key="3">
    <source>
        <dbReference type="ARBA" id="ARBA00023284"/>
    </source>
</evidence>
<dbReference type="GO" id="GO:0005737">
    <property type="term" value="C:cytoplasm"/>
    <property type="evidence" value="ECO:0007669"/>
    <property type="project" value="UniProtKB-SubCell"/>
</dbReference>
<accession>A0AAV2I210</accession>
<evidence type="ECO:0000256" key="4">
    <source>
        <dbReference type="ARBA" id="ARBA00023787"/>
    </source>
</evidence>
<dbReference type="EMBL" id="CAXITT010000390">
    <property type="protein sequence ID" value="CAL1540618.1"/>
    <property type="molecule type" value="Genomic_DNA"/>
</dbReference>
<reference evidence="8 9" key="1">
    <citation type="submission" date="2024-04" db="EMBL/GenBank/DDBJ databases">
        <authorList>
            <consortium name="Genoscope - CEA"/>
            <person name="William W."/>
        </authorList>
    </citation>
    <scope>NUCLEOTIDE SEQUENCE [LARGE SCALE GENOMIC DNA]</scope>
</reference>
<comment type="caution">
    <text evidence="8">The sequence shown here is derived from an EMBL/GenBank/DDBJ whole genome shotgun (WGS) entry which is preliminary data.</text>
</comment>
<proteinExistence type="inferred from homology"/>
<evidence type="ECO:0000256" key="7">
    <source>
        <dbReference type="ARBA" id="ARBA00032129"/>
    </source>
</evidence>
<dbReference type="Proteomes" id="UP001497497">
    <property type="component" value="Unassembled WGS sequence"/>
</dbReference>
<name>A0AAV2I210_LYMST</name>